<dbReference type="EMBL" id="BAAASL010000027">
    <property type="protein sequence ID" value="GAA2724823.1"/>
    <property type="molecule type" value="Genomic_DNA"/>
</dbReference>
<protein>
    <recommendedName>
        <fullName evidence="5">ABC transporter permease</fullName>
    </recommendedName>
</protein>
<organism evidence="3 4">
    <name type="scientific">Streptomyces luteosporeus</name>
    <dbReference type="NCBI Taxonomy" id="173856"/>
    <lineage>
        <taxon>Bacteria</taxon>
        <taxon>Bacillati</taxon>
        <taxon>Actinomycetota</taxon>
        <taxon>Actinomycetes</taxon>
        <taxon>Kitasatosporales</taxon>
        <taxon>Streptomycetaceae</taxon>
        <taxon>Streptomyces</taxon>
    </lineage>
</organism>
<feature type="compositionally biased region" description="Pro residues" evidence="1">
    <location>
        <begin position="41"/>
        <end position="51"/>
    </location>
</feature>
<evidence type="ECO:0000313" key="3">
    <source>
        <dbReference type="EMBL" id="GAA2724823.1"/>
    </source>
</evidence>
<keyword evidence="2" id="KW-0472">Membrane</keyword>
<reference evidence="3 4" key="1">
    <citation type="journal article" date="2019" name="Int. J. Syst. Evol. Microbiol.">
        <title>The Global Catalogue of Microorganisms (GCM) 10K type strain sequencing project: providing services to taxonomists for standard genome sequencing and annotation.</title>
        <authorList>
            <consortium name="The Broad Institute Genomics Platform"/>
            <consortium name="The Broad Institute Genome Sequencing Center for Infectious Disease"/>
            <person name="Wu L."/>
            <person name="Ma J."/>
        </authorList>
    </citation>
    <scope>NUCLEOTIDE SEQUENCE [LARGE SCALE GENOMIC DNA]</scope>
    <source>
        <strain evidence="3 4">JCM 4542</strain>
    </source>
</reference>
<accession>A0ABN3U5R5</accession>
<proteinExistence type="predicted"/>
<feature type="transmembrane region" description="Helical" evidence="2">
    <location>
        <begin position="123"/>
        <end position="142"/>
    </location>
</feature>
<keyword evidence="4" id="KW-1185">Reference proteome</keyword>
<feature type="compositionally biased region" description="Basic and acidic residues" evidence="1">
    <location>
        <begin position="53"/>
        <end position="63"/>
    </location>
</feature>
<feature type="transmembrane region" description="Helical" evidence="2">
    <location>
        <begin position="203"/>
        <end position="222"/>
    </location>
</feature>
<sequence>MTRREDPPAGGAGAAAWHDGGVSAPLTPPGDPSAGHDRAPEPAPASPPAAPAPHDDAAREAARAEARAELRTAAVVLAAVTVCGVLLGLLWVWLAPRVPLISDGKAVYLKNTEGEQAIGADGWFGLLGVGFGALSAAAVVWVRRVGGIAVVVALAAGSLLASLIGWRLGVWLGPAQDVVAHARAVGKGVVFDAPLKLAAKGMLLAWPLAAMAVHLGLTALFAPKDPEPLELPPS</sequence>
<gene>
    <name evidence="3" type="ORF">GCM10010315_55560</name>
</gene>
<evidence type="ECO:0000313" key="4">
    <source>
        <dbReference type="Proteomes" id="UP001500886"/>
    </source>
</evidence>
<feature type="region of interest" description="Disordered" evidence="1">
    <location>
        <begin position="1"/>
        <end position="63"/>
    </location>
</feature>
<keyword evidence="2" id="KW-0812">Transmembrane</keyword>
<comment type="caution">
    <text evidence="3">The sequence shown here is derived from an EMBL/GenBank/DDBJ whole genome shotgun (WGS) entry which is preliminary data.</text>
</comment>
<feature type="transmembrane region" description="Helical" evidence="2">
    <location>
        <begin position="149"/>
        <end position="168"/>
    </location>
</feature>
<name>A0ABN3U5R5_9ACTN</name>
<feature type="transmembrane region" description="Helical" evidence="2">
    <location>
        <begin position="73"/>
        <end position="94"/>
    </location>
</feature>
<keyword evidence="2" id="KW-1133">Transmembrane helix</keyword>
<evidence type="ECO:0008006" key="5">
    <source>
        <dbReference type="Google" id="ProtNLM"/>
    </source>
</evidence>
<dbReference type="Proteomes" id="UP001500886">
    <property type="component" value="Unassembled WGS sequence"/>
</dbReference>
<evidence type="ECO:0000256" key="1">
    <source>
        <dbReference type="SAM" id="MobiDB-lite"/>
    </source>
</evidence>
<evidence type="ECO:0000256" key="2">
    <source>
        <dbReference type="SAM" id="Phobius"/>
    </source>
</evidence>